<evidence type="ECO:0000256" key="1">
    <source>
        <dbReference type="SAM" id="Phobius"/>
    </source>
</evidence>
<organism evidence="2 3">
    <name type="scientific">Pelotalea chapellei</name>
    <dbReference type="NCBI Taxonomy" id="44671"/>
    <lineage>
        <taxon>Bacteria</taxon>
        <taxon>Pseudomonadati</taxon>
        <taxon>Thermodesulfobacteriota</taxon>
        <taxon>Desulfuromonadia</taxon>
        <taxon>Geobacterales</taxon>
        <taxon>Geobacteraceae</taxon>
        <taxon>Pelotalea</taxon>
    </lineage>
</organism>
<evidence type="ECO:0000313" key="2">
    <source>
        <dbReference type="EMBL" id="MBT1071625.1"/>
    </source>
</evidence>
<name>A0ABS5U7I2_9BACT</name>
<sequence>MAVLFTPLVTWLIGFATVYLVAQTNAGMKLLQGVFDTIITFSIQFISLFPDCVGSCLEAVNAPVSGAVLNSFLMALNWVFPVTFFISLVNFMTCGLMAFVAIAPVARWLKLLN</sequence>
<reference evidence="2 3" key="1">
    <citation type="submission" date="2021-05" db="EMBL/GenBank/DDBJ databases">
        <title>The draft genome of Geobacter chapellei DSM 13688.</title>
        <authorList>
            <person name="Xu Z."/>
            <person name="Masuda Y."/>
            <person name="Itoh H."/>
            <person name="Senoo K."/>
        </authorList>
    </citation>
    <scope>NUCLEOTIDE SEQUENCE [LARGE SCALE GENOMIC DNA]</scope>
    <source>
        <strain evidence="2 3">DSM 13688</strain>
    </source>
</reference>
<dbReference type="RefSeq" id="WP_214297557.1">
    <property type="nucleotide sequence ID" value="NZ_JAHDYS010000005.1"/>
</dbReference>
<keyword evidence="1" id="KW-0812">Transmembrane</keyword>
<accession>A0ABS5U7I2</accession>
<gene>
    <name evidence="2" type="ORF">KJB30_07510</name>
</gene>
<evidence type="ECO:0000313" key="3">
    <source>
        <dbReference type="Proteomes" id="UP000784128"/>
    </source>
</evidence>
<keyword evidence="1" id="KW-0472">Membrane</keyword>
<dbReference type="EMBL" id="JAHDYS010000005">
    <property type="protein sequence ID" value="MBT1071625.1"/>
    <property type="molecule type" value="Genomic_DNA"/>
</dbReference>
<proteinExistence type="predicted"/>
<protein>
    <submittedName>
        <fullName evidence="2">Uncharacterized protein</fullName>
    </submittedName>
</protein>
<keyword evidence="1" id="KW-1133">Transmembrane helix</keyword>
<comment type="caution">
    <text evidence="2">The sequence shown here is derived from an EMBL/GenBank/DDBJ whole genome shotgun (WGS) entry which is preliminary data.</text>
</comment>
<keyword evidence="3" id="KW-1185">Reference proteome</keyword>
<feature type="transmembrane region" description="Helical" evidence="1">
    <location>
        <begin position="78"/>
        <end position="103"/>
    </location>
</feature>
<dbReference type="Proteomes" id="UP000784128">
    <property type="component" value="Unassembled WGS sequence"/>
</dbReference>